<feature type="region of interest" description="Disordered" evidence="1">
    <location>
        <begin position="1"/>
        <end position="21"/>
    </location>
</feature>
<accession>A0AA47M7Q2</accession>
<feature type="region of interest" description="Disordered" evidence="1">
    <location>
        <begin position="189"/>
        <end position="269"/>
    </location>
</feature>
<feature type="compositionally biased region" description="Basic and acidic residues" evidence="1">
    <location>
        <begin position="105"/>
        <end position="138"/>
    </location>
</feature>
<feature type="compositionally biased region" description="Basic and acidic residues" evidence="1">
    <location>
        <begin position="202"/>
        <end position="217"/>
    </location>
</feature>
<dbReference type="AlphaFoldDB" id="A0AA47M7Q2"/>
<feature type="compositionally biased region" description="Acidic residues" evidence="1">
    <location>
        <begin position="91"/>
        <end position="104"/>
    </location>
</feature>
<feature type="compositionally biased region" description="Basic residues" evidence="1">
    <location>
        <begin position="41"/>
        <end position="51"/>
    </location>
</feature>
<gene>
    <name evidence="2" type="ORF">N1851_028998</name>
</gene>
<feature type="region of interest" description="Disordered" evidence="1">
    <location>
        <begin position="36"/>
        <end position="138"/>
    </location>
</feature>
<organism evidence="2 3">
    <name type="scientific">Merluccius polli</name>
    <name type="common">Benguela hake</name>
    <name type="synonym">Merluccius cadenati</name>
    <dbReference type="NCBI Taxonomy" id="89951"/>
    <lineage>
        <taxon>Eukaryota</taxon>
        <taxon>Metazoa</taxon>
        <taxon>Chordata</taxon>
        <taxon>Craniata</taxon>
        <taxon>Vertebrata</taxon>
        <taxon>Euteleostomi</taxon>
        <taxon>Actinopterygii</taxon>
        <taxon>Neopterygii</taxon>
        <taxon>Teleostei</taxon>
        <taxon>Neoteleostei</taxon>
        <taxon>Acanthomorphata</taxon>
        <taxon>Zeiogadaria</taxon>
        <taxon>Gadariae</taxon>
        <taxon>Gadiformes</taxon>
        <taxon>Gadoidei</taxon>
        <taxon>Merlucciidae</taxon>
        <taxon>Merluccius</taxon>
    </lineage>
</organism>
<keyword evidence="3" id="KW-1185">Reference proteome</keyword>
<evidence type="ECO:0000313" key="3">
    <source>
        <dbReference type="Proteomes" id="UP001174136"/>
    </source>
</evidence>
<proteinExistence type="predicted"/>
<dbReference type="EMBL" id="JAOPHQ010005460">
    <property type="protein sequence ID" value="KAK0135175.1"/>
    <property type="molecule type" value="Genomic_DNA"/>
</dbReference>
<feature type="compositionally biased region" description="Basic and acidic residues" evidence="1">
    <location>
        <begin position="225"/>
        <end position="240"/>
    </location>
</feature>
<protein>
    <submittedName>
        <fullName evidence="2">Uncharacterized protein</fullName>
    </submittedName>
</protein>
<dbReference type="Proteomes" id="UP001174136">
    <property type="component" value="Unassembled WGS sequence"/>
</dbReference>
<sequence length="269" mass="30096">MATVFDYQPKGSGVDAPCPQPKPWAAAVAQEVERGCLATGRHSRAAPRHGRTAPSGGPPGDPLSPRRRPRRASTVSRGPRDEAPRCPGDSAGEDQEEEEEEKESEELRWERERKERQERRQRELEEAKARELEELSRLERETVAISHPIVPQSGWAPWRSPGESRILSLWQHNLDCSFFEDVRTLLEVKNAEKSDGEEEEEVGGKKSEEEHKEEDGGTKSPGENPLEKYMKMVLEAREKQSAQSPVSIGPEAASPGAGSLSNERDDRYI</sequence>
<comment type="caution">
    <text evidence="2">The sequence shown here is derived from an EMBL/GenBank/DDBJ whole genome shotgun (WGS) entry which is preliminary data.</text>
</comment>
<evidence type="ECO:0000256" key="1">
    <source>
        <dbReference type="SAM" id="MobiDB-lite"/>
    </source>
</evidence>
<evidence type="ECO:0000313" key="2">
    <source>
        <dbReference type="EMBL" id="KAK0135175.1"/>
    </source>
</evidence>
<reference evidence="2" key="1">
    <citation type="journal article" date="2023" name="Front. Mar. Sci.">
        <title>A new Merluccius polli reference genome to investigate the effects of global change in West African waters.</title>
        <authorList>
            <person name="Mateo J.L."/>
            <person name="Blanco-Fernandez C."/>
            <person name="Garcia-Vazquez E."/>
            <person name="Machado-Schiaffino G."/>
        </authorList>
    </citation>
    <scope>NUCLEOTIDE SEQUENCE</scope>
    <source>
        <strain evidence="2">C29</strain>
        <tissue evidence="2">Fin</tissue>
    </source>
</reference>
<name>A0AA47M7Q2_MERPO</name>